<name>A0ABR7F0E0_9FIRM</name>
<organism evidence="1 2">
    <name type="scientific">Eubacterium segne</name>
    <dbReference type="NCBI Taxonomy" id="2763045"/>
    <lineage>
        <taxon>Bacteria</taxon>
        <taxon>Bacillati</taxon>
        <taxon>Bacillota</taxon>
        <taxon>Clostridia</taxon>
        <taxon>Eubacteriales</taxon>
        <taxon>Eubacteriaceae</taxon>
        <taxon>Eubacterium</taxon>
    </lineage>
</organism>
<dbReference type="EMBL" id="JACOOZ010000002">
    <property type="protein sequence ID" value="MBC5667041.1"/>
    <property type="molecule type" value="Genomic_DNA"/>
</dbReference>
<reference evidence="1 2" key="1">
    <citation type="submission" date="2020-08" db="EMBL/GenBank/DDBJ databases">
        <title>Genome public.</title>
        <authorList>
            <person name="Liu C."/>
            <person name="Sun Q."/>
        </authorList>
    </citation>
    <scope>NUCLEOTIDE SEQUENCE [LARGE SCALE GENOMIC DNA]</scope>
    <source>
        <strain evidence="1 2">BX4</strain>
    </source>
</reference>
<gene>
    <name evidence="1" type="ORF">H8S00_03420</name>
</gene>
<dbReference type="Proteomes" id="UP000597877">
    <property type="component" value="Unassembled WGS sequence"/>
</dbReference>
<protein>
    <submittedName>
        <fullName evidence="1">Uncharacterized protein</fullName>
    </submittedName>
</protein>
<comment type="caution">
    <text evidence="1">The sequence shown here is derived from an EMBL/GenBank/DDBJ whole genome shotgun (WGS) entry which is preliminary data.</text>
</comment>
<dbReference type="RefSeq" id="WP_186839989.1">
    <property type="nucleotide sequence ID" value="NZ_JACOOZ010000002.1"/>
</dbReference>
<accession>A0ABR7F0E0</accession>
<evidence type="ECO:0000313" key="2">
    <source>
        <dbReference type="Proteomes" id="UP000597877"/>
    </source>
</evidence>
<proteinExistence type="predicted"/>
<dbReference type="SUPFAM" id="SSF140860">
    <property type="entry name" value="Pseudo ankyrin repeat-like"/>
    <property type="match status" value="1"/>
</dbReference>
<keyword evidence="2" id="KW-1185">Reference proteome</keyword>
<evidence type="ECO:0000313" key="1">
    <source>
        <dbReference type="EMBL" id="MBC5667041.1"/>
    </source>
</evidence>
<sequence length="416" mass="48917">MKSADKEKMGAYLKKLIEERYPSHRKFGKAYLEAIDVQVNDEELRKISNKLSQIINGKKGIQLEDLMVFTDLLGVSCEEIITGGNYFVPVASHMTNYEIAFTDNPRVWKKYMEREDKIFLNSDEYGKTVIEYALEFKNYKFMKYLMDEGYIWLVDNSEWKNFGYSYGAGTSVKKRDFRDYDTSVPFLIYTQDRIRTQTIALAIENNDLDILDTLLARDNPFLHVAGTLGFAYGLERYYNADLMKAVSESDQKVLDYFSREFEIKDIYNNENTFIYPYMGELIDIMLKTNRKEVELLIRRSLKHNKETLKKLETMIRDAYQSVGENCDRLEKVPVMEITLRCFRFDNENKIVNYTYYKEKHSSEKIVTNVVYISEKSSAPLINELISEINELYSRISSLGDKSLTKQIINWIESKEW</sequence>